<name>A0ABR3YG25_9EURO</name>
<feature type="region of interest" description="Disordered" evidence="1">
    <location>
        <begin position="41"/>
        <end position="122"/>
    </location>
</feature>
<gene>
    <name evidence="2" type="primary">TGL3_2</name>
    <name evidence="2" type="ORF">Plec18167_000329</name>
</gene>
<reference evidence="2 3" key="1">
    <citation type="journal article" date="2024" name="IMA Fungus">
        <title>IMA Genome - F19 : A genome assembly and annotation guide to empower mycologists, including annotated draft genome sequences of Ceratocystis pirilliformis, Diaporthe australafricana, Fusarium ophioides, Paecilomyces lecythidis, and Sporothrix stenoceras.</title>
        <authorList>
            <person name="Aylward J."/>
            <person name="Wilson A.M."/>
            <person name="Visagie C.M."/>
            <person name="Spraker J."/>
            <person name="Barnes I."/>
            <person name="Buitendag C."/>
            <person name="Ceriani C."/>
            <person name="Del Mar Angel L."/>
            <person name="du Plessis D."/>
            <person name="Fuchs T."/>
            <person name="Gasser K."/>
            <person name="Kramer D."/>
            <person name="Li W."/>
            <person name="Munsamy K."/>
            <person name="Piso A."/>
            <person name="Price J.L."/>
            <person name="Sonnekus B."/>
            <person name="Thomas C."/>
            <person name="van der Nest A."/>
            <person name="van Dijk A."/>
            <person name="van Heerden A."/>
            <person name="van Vuuren N."/>
            <person name="Yilmaz N."/>
            <person name="Duong T.A."/>
            <person name="van der Merwe N.A."/>
            <person name="Wingfield M.J."/>
            <person name="Wingfield B.D."/>
        </authorList>
    </citation>
    <scope>NUCLEOTIDE SEQUENCE [LARGE SCALE GENOMIC DNA]</scope>
    <source>
        <strain evidence="2 3">CMW 18167</strain>
    </source>
</reference>
<proteinExistence type="predicted"/>
<protein>
    <submittedName>
        <fullName evidence="2">Triacylglycerol lipase</fullName>
        <ecNumber evidence="2">3.1.1.3</ecNumber>
    </submittedName>
</protein>
<sequence length="594" mass="67713">MTRQGVAVFKLKRNKKEIARLSDGLGERKISLGQMIAEAFPDEESLFRDEEDDMQDWVGFADGPAEPFEHVQPSGPAGPAVETPPSNEVSESAPALTEEGQSSSQDATKANEDDTPEEKPKGINVVHPWNIVDYHLYLTCIENGRGEHAKRHCMYLFDGSWCRPFPYCNFFREEGEKADPFSPEKVGHAPQLLFEILPIAERGPYFNGMKYLLGFDWNAKKIFARRFTWIPDDVEDIWTVWEEGQTVYQFSIPELQQLMRSSLNDWDDCIDVTCLSSSEHCLIKGLGDGPGLEMVIIIQCCQWITDMAEVFWKNEDEIRWVKDELFGISHEWRLVLQRASHRAWFALEDGMPKQADVRKALMDKVISDLCSFNQSKMIETMNDGSFHAPSEETCERIRQRCWDQYREEAMERIQRRYEHFFSPTNSLFSSRSPAKTLENIVGRAERLTGLTSSFLNPPRTPPPIAPLWMPPTPSSDESGEIVSAAEEKYDNQYDGIRLSAMLTVLTGFVEQNPALDIPHHRRRLGALMDYMGLSLVNREPPREARSVDQQKRDSGFGYSDEEWAEALKAMAETEQSNGNFVAHVPALLPSPLLD</sequence>
<feature type="compositionally biased region" description="Polar residues" evidence="1">
    <location>
        <begin position="99"/>
        <end position="108"/>
    </location>
</feature>
<dbReference type="Proteomes" id="UP001583193">
    <property type="component" value="Unassembled WGS sequence"/>
</dbReference>
<keyword evidence="2" id="KW-0378">Hydrolase</keyword>
<accession>A0ABR3YG25</accession>
<evidence type="ECO:0000313" key="3">
    <source>
        <dbReference type="Proteomes" id="UP001583193"/>
    </source>
</evidence>
<evidence type="ECO:0000313" key="2">
    <source>
        <dbReference type="EMBL" id="KAL1886399.1"/>
    </source>
</evidence>
<keyword evidence="3" id="KW-1185">Reference proteome</keyword>
<feature type="compositionally biased region" description="Acidic residues" evidence="1">
    <location>
        <begin position="41"/>
        <end position="55"/>
    </location>
</feature>
<feature type="compositionally biased region" description="Basic and acidic residues" evidence="1">
    <location>
        <begin position="109"/>
        <end position="121"/>
    </location>
</feature>
<dbReference type="EC" id="3.1.1.3" evidence="2"/>
<dbReference type="GO" id="GO:0004806">
    <property type="term" value="F:triacylglycerol lipase activity"/>
    <property type="evidence" value="ECO:0007669"/>
    <property type="project" value="UniProtKB-EC"/>
</dbReference>
<evidence type="ECO:0000256" key="1">
    <source>
        <dbReference type="SAM" id="MobiDB-lite"/>
    </source>
</evidence>
<organism evidence="2 3">
    <name type="scientific">Paecilomyces lecythidis</name>
    <dbReference type="NCBI Taxonomy" id="3004212"/>
    <lineage>
        <taxon>Eukaryota</taxon>
        <taxon>Fungi</taxon>
        <taxon>Dikarya</taxon>
        <taxon>Ascomycota</taxon>
        <taxon>Pezizomycotina</taxon>
        <taxon>Eurotiomycetes</taxon>
        <taxon>Eurotiomycetidae</taxon>
        <taxon>Eurotiales</taxon>
        <taxon>Thermoascaceae</taxon>
        <taxon>Paecilomyces</taxon>
    </lineage>
</organism>
<comment type="caution">
    <text evidence="2">The sequence shown here is derived from an EMBL/GenBank/DDBJ whole genome shotgun (WGS) entry which is preliminary data.</text>
</comment>
<dbReference type="EMBL" id="JAVDPF010000001">
    <property type="protein sequence ID" value="KAL1886399.1"/>
    <property type="molecule type" value="Genomic_DNA"/>
</dbReference>